<reference evidence="1 2" key="1">
    <citation type="submission" date="2017-06" db="EMBL/GenBank/DDBJ databases">
        <title>Complete genome sequence of Paenibacillus donghaensis KCTC 13049T isolated from East Sea sediment, South Korea.</title>
        <authorList>
            <person name="Jung B.K."/>
            <person name="Hong S.-J."/>
            <person name="Shin J.-H."/>
        </authorList>
    </citation>
    <scope>NUCLEOTIDE SEQUENCE [LARGE SCALE GENOMIC DNA]</scope>
    <source>
        <strain evidence="1 2">KCTC 13049</strain>
    </source>
</reference>
<protein>
    <submittedName>
        <fullName evidence="1">Uncharacterized protein</fullName>
    </submittedName>
</protein>
<organism evidence="1 2">
    <name type="scientific">Paenibacillus donghaensis</name>
    <dbReference type="NCBI Taxonomy" id="414771"/>
    <lineage>
        <taxon>Bacteria</taxon>
        <taxon>Bacillati</taxon>
        <taxon>Bacillota</taxon>
        <taxon>Bacilli</taxon>
        <taxon>Bacillales</taxon>
        <taxon>Paenibacillaceae</taxon>
        <taxon>Paenibacillus</taxon>
    </lineage>
</organism>
<gene>
    <name evidence="1" type="ORF">B9T62_15605</name>
</gene>
<evidence type="ECO:0000313" key="1">
    <source>
        <dbReference type="EMBL" id="ASA22075.1"/>
    </source>
</evidence>
<dbReference type="EMBL" id="CP021780">
    <property type="protein sequence ID" value="ASA22075.1"/>
    <property type="molecule type" value="Genomic_DNA"/>
</dbReference>
<proteinExistence type="predicted"/>
<dbReference type="KEGG" id="pdh:B9T62_15605"/>
<evidence type="ECO:0000313" key="2">
    <source>
        <dbReference type="Proteomes" id="UP000249890"/>
    </source>
</evidence>
<accession>A0A2Z2KDZ6</accession>
<sequence>MKISIPKESKGLAVGEVCLDIERDKVYIGTAEGPKEINPNTLSADVVVEIEALKNSRGGMNDADY</sequence>
<keyword evidence="2" id="KW-1185">Reference proteome</keyword>
<dbReference type="RefSeq" id="WP_087916079.1">
    <property type="nucleotide sequence ID" value="NZ_CP021780.1"/>
</dbReference>
<name>A0A2Z2KDZ6_9BACL</name>
<dbReference type="Proteomes" id="UP000249890">
    <property type="component" value="Chromosome"/>
</dbReference>
<dbReference type="AlphaFoldDB" id="A0A2Z2KDZ6"/>